<reference evidence="2" key="1">
    <citation type="submission" date="2014-05" db="EMBL/GenBank/DDBJ databases">
        <title>The transcriptome of the halophilic microalga Tetraselmis sp. GSL018 isolated from the Great Salt Lake, Utah.</title>
        <authorList>
            <person name="Jinkerson R.E."/>
            <person name="D'Adamo S."/>
            <person name="Posewitz M.C."/>
        </authorList>
    </citation>
    <scope>NUCLEOTIDE SEQUENCE</scope>
    <source>
        <strain evidence="2">GSL018</strain>
    </source>
</reference>
<feature type="non-terminal residue" evidence="2">
    <location>
        <position position="1"/>
    </location>
</feature>
<name>A0A061S986_9CHLO</name>
<evidence type="ECO:0000313" key="2">
    <source>
        <dbReference type="EMBL" id="JAC79336.1"/>
    </source>
</evidence>
<proteinExistence type="predicted"/>
<dbReference type="AlphaFoldDB" id="A0A061S986"/>
<organism evidence="2">
    <name type="scientific">Tetraselmis sp. GSL018</name>
    <dbReference type="NCBI Taxonomy" id="582737"/>
    <lineage>
        <taxon>Eukaryota</taxon>
        <taxon>Viridiplantae</taxon>
        <taxon>Chlorophyta</taxon>
        <taxon>core chlorophytes</taxon>
        <taxon>Chlorodendrophyceae</taxon>
        <taxon>Chlorodendrales</taxon>
        <taxon>Chlorodendraceae</taxon>
        <taxon>Tetraselmis</taxon>
    </lineage>
</organism>
<feature type="non-terminal residue" evidence="2">
    <location>
        <position position="86"/>
    </location>
</feature>
<gene>
    <name evidence="2" type="ORF">TSPGSL018_12980</name>
</gene>
<accession>A0A061S986</accession>
<evidence type="ECO:0000256" key="1">
    <source>
        <dbReference type="SAM" id="MobiDB-lite"/>
    </source>
</evidence>
<dbReference type="EMBL" id="GBEZ01006033">
    <property type="protein sequence ID" value="JAC79336.1"/>
    <property type="molecule type" value="Transcribed_RNA"/>
</dbReference>
<feature type="region of interest" description="Disordered" evidence="1">
    <location>
        <begin position="1"/>
        <end position="86"/>
    </location>
</feature>
<sequence>ERPRRVCAQRRDARLPTGAAREFDVPWLGDGSTDPAASAGRASPLPPPFRVSSADAAADPPTDPSPASSPGPAARQVERTTPMVRD</sequence>
<protein>
    <submittedName>
        <fullName evidence="2">Uncharacterized protein</fullName>
    </submittedName>
</protein>